<name>A0A9K3JHQ6_HELAN</name>
<dbReference type="InterPro" id="IPR046960">
    <property type="entry name" value="PPR_At4g14850-like_plant"/>
</dbReference>
<dbReference type="PANTHER" id="PTHR47926">
    <property type="entry name" value="PENTATRICOPEPTIDE REPEAT-CONTAINING PROTEIN"/>
    <property type="match status" value="1"/>
</dbReference>
<organism evidence="3 4">
    <name type="scientific">Helianthus annuus</name>
    <name type="common">Common sunflower</name>
    <dbReference type="NCBI Taxonomy" id="4232"/>
    <lineage>
        <taxon>Eukaryota</taxon>
        <taxon>Viridiplantae</taxon>
        <taxon>Streptophyta</taxon>
        <taxon>Embryophyta</taxon>
        <taxon>Tracheophyta</taxon>
        <taxon>Spermatophyta</taxon>
        <taxon>Magnoliopsida</taxon>
        <taxon>eudicotyledons</taxon>
        <taxon>Gunneridae</taxon>
        <taxon>Pentapetalae</taxon>
        <taxon>asterids</taxon>
        <taxon>campanulids</taxon>
        <taxon>Asterales</taxon>
        <taxon>Asteraceae</taxon>
        <taxon>Asteroideae</taxon>
        <taxon>Heliantheae alliance</taxon>
        <taxon>Heliantheae</taxon>
        <taxon>Helianthus</taxon>
    </lineage>
</organism>
<feature type="repeat" description="PPR" evidence="2">
    <location>
        <begin position="435"/>
        <end position="469"/>
    </location>
</feature>
<reference evidence="3" key="1">
    <citation type="journal article" date="2017" name="Nature">
        <title>The sunflower genome provides insights into oil metabolism, flowering and Asterid evolution.</title>
        <authorList>
            <person name="Badouin H."/>
            <person name="Gouzy J."/>
            <person name="Grassa C.J."/>
            <person name="Murat F."/>
            <person name="Staton S.E."/>
            <person name="Cottret L."/>
            <person name="Lelandais-Briere C."/>
            <person name="Owens G.L."/>
            <person name="Carrere S."/>
            <person name="Mayjonade B."/>
            <person name="Legrand L."/>
            <person name="Gill N."/>
            <person name="Kane N.C."/>
            <person name="Bowers J.E."/>
            <person name="Hubner S."/>
            <person name="Bellec A."/>
            <person name="Berard A."/>
            <person name="Berges H."/>
            <person name="Blanchet N."/>
            <person name="Boniface M.C."/>
            <person name="Brunel D."/>
            <person name="Catrice O."/>
            <person name="Chaidir N."/>
            <person name="Claudel C."/>
            <person name="Donnadieu C."/>
            <person name="Faraut T."/>
            <person name="Fievet G."/>
            <person name="Helmstetter N."/>
            <person name="King M."/>
            <person name="Knapp S.J."/>
            <person name="Lai Z."/>
            <person name="Le Paslier M.C."/>
            <person name="Lippi Y."/>
            <person name="Lorenzon L."/>
            <person name="Mandel J.R."/>
            <person name="Marage G."/>
            <person name="Marchand G."/>
            <person name="Marquand E."/>
            <person name="Bret-Mestries E."/>
            <person name="Morien E."/>
            <person name="Nambeesan S."/>
            <person name="Nguyen T."/>
            <person name="Pegot-Espagnet P."/>
            <person name="Pouilly N."/>
            <person name="Raftis F."/>
            <person name="Sallet E."/>
            <person name="Schiex T."/>
            <person name="Thomas J."/>
            <person name="Vandecasteele C."/>
            <person name="Vares D."/>
            <person name="Vear F."/>
            <person name="Vautrin S."/>
            <person name="Crespi M."/>
            <person name="Mangin B."/>
            <person name="Burke J.M."/>
            <person name="Salse J."/>
            <person name="Munos S."/>
            <person name="Vincourt P."/>
            <person name="Rieseberg L.H."/>
            <person name="Langlade N.B."/>
        </authorList>
    </citation>
    <scope>NUCLEOTIDE SEQUENCE</scope>
    <source>
        <tissue evidence="3">Leaves</tissue>
    </source>
</reference>
<protein>
    <submittedName>
        <fullName evidence="3">Tetratricopeptide-like helical domain superfamily</fullName>
    </submittedName>
</protein>
<dbReference type="NCBIfam" id="TIGR00756">
    <property type="entry name" value="PPR"/>
    <property type="match status" value="6"/>
</dbReference>
<gene>
    <name evidence="3" type="ORF">HanXRQr2_Chr03g0122361</name>
</gene>
<evidence type="ECO:0000256" key="1">
    <source>
        <dbReference type="ARBA" id="ARBA00022737"/>
    </source>
</evidence>
<sequence>MASNLTTYSMLTFLSRQFSIFSSPYSSTTQQFLIPTKKTCIHLLKNCKSMNQMKQIQTQIFVLGLAQNVDAIKKIMAFAADPSVGNLCYAQRIFDRIETPSLFAYNVMIKAYTKSGGFRKALCLFDQMRVDGIGLDNYTYPFVCKSVGCLREASIGEKIHGYVVKCGDGFDCYVCNSVIDMYGELGRIGDARKVFDEMPERDIVSWNVLISGYVKCKRFEDAVGVYLRMRDDKTVRPDEATVVSTLSACIALKNLELGKEIHRYVTHELGFTAIIGNALLDMYCKCGCLDIAREIFDGLPKKNVICWTTMVSGYVNCGQLEDARSLFDKSPVKDIILWTAMINGYVQFNQVDAAMTLFQQMQMYKIKPDKFTVVALLTGCAQVGALEQGKWIHEYMNEHKITIDAVCGTALIDMYAKCGCIEKSLDVFYGLNEKDTASWTSIICALSLNGKPGKALELFNQMKESGFKPDDITFIGVLNACSHGGLVEEGWMHFESMKSLYQIEPKIEHYGCLIDLLGRAGLLKEAEKVINKIPKEKDDILVPVYGALLSACRLYGDVDMGEHLADRLSEIENGDSSIHTLLANIYAAVGRWEDVKKVRSKMRITGVKKEPGCSSIEVNGNIHEFLVGDASHPEMKDVYFSLNTLAKVSYAHEIYDVDLDYMVSIDS</sequence>
<accession>A0A9K3JHQ6</accession>
<dbReference type="Pfam" id="PF20431">
    <property type="entry name" value="E_motif"/>
    <property type="match status" value="1"/>
</dbReference>
<evidence type="ECO:0000313" key="3">
    <source>
        <dbReference type="EMBL" id="KAF5815373.1"/>
    </source>
</evidence>
<feature type="repeat" description="PPR" evidence="2">
    <location>
        <begin position="171"/>
        <end position="201"/>
    </location>
</feature>
<evidence type="ECO:0000313" key="4">
    <source>
        <dbReference type="Proteomes" id="UP000215914"/>
    </source>
</evidence>
<feature type="repeat" description="PPR" evidence="2">
    <location>
        <begin position="101"/>
        <end position="135"/>
    </location>
</feature>
<dbReference type="Pfam" id="PF13041">
    <property type="entry name" value="PPR_2"/>
    <property type="match status" value="4"/>
</dbReference>
<dbReference type="FunFam" id="1.25.40.10:FF:000427">
    <property type="entry name" value="Pentatricopeptide repeat-containing protein chloroplastic"/>
    <property type="match status" value="1"/>
</dbReference>
<dbReference type="PANTHER" id="PTHR47926:SF489">
    <property type="entry name" value="PENTATRICOPEPTIDE REPEAT-CONTAINING PROTEIN"/>
    <property type="match status" value="1"/>
</dbReference>
<dbReference type="GO" id="GO:0003723">
    <property type="term" value="F:RNA binding"/>
    <property type="evidence" value="ECO:0007669"/>
    <property type="project" value="InterPro"/>
</dbReference>
<dbReference type="Gramene" id="mRNA:HanXRQr2_Chr03g0122361">
    <property type="protein sequence ID" value="mRNA:HanXRQr2_Chr03g0122361"/>
    <property type="gene ID" value="HanXRQr2_Chr03g0122361"/>
</dbReference>
<comment type="caution">
    <text evidence="3">The sequence shown here is derived from an EMBL/GenBank/DDBJ whole genome shotgun (WGS) entry which is preliminary data.</text>
</comment>
<dbReference type="AlphaFoldDB" id="A0A9K3JHQ6"/>
<reference evidence="3" key="2">
    <citation type="submission" date="2020-06" db="EMBL/GenBank/DDBJ databases">
        <title>Helianthus annuus Genome sequencing and assembly Release 2.</title>
        <authorList>
            <person name="Gouzy J."/>
            <person name="Langlade N."/>
            <person name="Munos S."/>
        </authorList>
    </citation>
    <scope>NUCLEOTIDE SEQUENCE</scope>
    <source>
        <tissue evidence="3">Leaves</tissue>
    </source>
</reference>
<dbReference type="InterPro" id="IPR002885">
    <property type="entry name" value="PPR_rpt"/>
</dbReference>
<feature type="repeat" description="PPR" evidence="2">
    <location>
        <begin position="202"/>
        <end position="236"/>
    </location>
</feature>
<feature type="repeat" description="PPR" evidence="2">
    <location>
        <begin position="334"/>
        <end position="368"/>
    </location>
</feature>
<dbReference type="FunFam" id="1.25.40.10:FF:000348">
    <property type="entry name" value="Pentatricopeptide repeat-containing protein chloroplastic"/>
    <property type="match status" value="1"/>
</dbReference>
<dbReference type="Proteomes" id="UP000215914">
    <property type="component" value="Unassembled WGS sequence"/>
</dbReference>
<evidence type="ECO:0000256" key="2">
    <source>
        <dbReference type="PROSITE-ProRule" id="PRU00708"/>
    </source>
</evidence>
<dbReference type="EMBL" id="MNCJ02000318">
    <property type="protein sequence ID" value="KAF5815373.1"/>
    <property type="molecule type" value="Genomic_DNA"/>
</dbReference>
<proteinExistence type="predicted"/>
<dbReference type="Gene3D" id="1.25.40.10">
    <property type="entry name" value="Tetratricopeptide repeat domain"/>
    <property type="match status" value="5"/>
</dbReference>
<dbReference type="InterPro" id="IPR046848">
    <property type="entry name" value="E_motif"/>
</dbReference>
<dbReference type="InterPro" id="IPR011990">
    <property type="entry name" value="TPR-like_helical_dom_sf"/>
</dbReference>
<dbReference type="PROSITE" id="PS51375">
    <property type="entry name" value="PPR"/>
    <property type="match status" value="6"/>
</dbReference>
<keyword evidence="1" id="KW-0677">Repeat</keyword>
<dbReference type="Pfam" id="PF01535">
    <property type="entry name" value="PPR"/>
    <property type="match status" value="4"/>
</dbReference>
<feature type="repeat" description="PPR" evidence="2">
    <location>
        <begin position="303"/>
        <end position="333"/>
    </location>
</feature>
<dbReference type="FunFam" id="1.25.40.10:FF:000989">
    <property type="entry name" value="Pentatricopeptide repeat-containing protein At1g31430"/>
    <property type="match status" value="1"/>
</dbReference>
<dbReference type="GO" id="GO:0009451">
    <property type="term" value="P:RNA modification"/>
    <property type="evidence" value="ECO:0007669"/>
    <property type="project" value="InterPro"/>
</dbReference>
<keyword evidence="4" id="KW-1185">Reference proteome</keyword>